<reference evidence="3" key="2">
    <citation type="submission" date="2015-06" db="UniProtKB">
        <authorList>
            <consortium name="EnsemblMetazoa"/>
        </authorList>
    </citation>
    <scope>IDENTIFICATION</scope>
</reference>
<dbReference type="PROSITE" id="PS50835">
    <property type="entry name" value="IG_LIKE"/>
    <property type="match status" value="1"/>
</dbReference>
<dbReference type="PANTHER" id="PTHR21261:SF15">
    <property type="entry name" value="BEATEN PATH IIIA, ISOFORM D-RELATED"/>
    <property type="match status" value="1"/>
</dbReference>
<organism evidence="3 4">
    <name type="scientific">Tetranychus urticae</name>
    <name type="common">Two-spotted spider mite</name>
    <dbReference type="NCBI Taxonomy" id="32264"/>
    <lineage>
        <taxon>Eukaryota</taxon>
        <taxon>Metazoa</taxon>
        <taxon>Ecdysozoa</taxon>
        <taxon>Arthropoda</taxon>
        <taxon>Chelicerata</taxon>
        <taxon>Arachnida</taxon>
        <taxon>Acari</taxon>
        <taxon>Acariformes</taxon>
        <taxon>Trombidiformes</taxon>
        <taxon>Prostigmata</taxon>
        <taxon>Eleutherengona</taxon>
        <taxon>Raphignathae</taxon>
        <taxon>Tetranychoidea</taxon>
        <taxon>Tetranychidae</taxon>
        <taxon>Tetranychus</taxon>
    </lineage>
</organism>
<dbReference type="AlphaFoldDB" id="T1KSF5"/>
<protein>
    <recommendedName>
        <fullName evidence="2">Ig-like domain-containing protein</fullName>
    </recommendedName>
</protein>
<sequence>MDFTIVNIIASLFMSIFQLCINAITLEHIHVPSHVMVGDSVWLNCTYDLQGDELYSIKWYKNSVEFYRYLPKSDPPKPQGFICDGIYLDLSKSTLGNVFLNTTDLNSQGDYKCEVSAEEPSFKTVRKIKPLRVYSNGSSHMIKPSSTLWNGLLIIIIITFTTWKPSNGLSSL</sequence>
<dbReference type="EMBL" id="CAEY01000425">
    <property type="status" value="NOT_ANNOTATED_CDS"/>
    <property type="molecule type" value="Genomic_DNA"/>
</dbReference>
<keyword evidence="1" id="KW-1133">Transmembrane helix</keyword>
<name>T1KSF5_TETUR</name>
<keyword evidence="1" id="KW-0472">Membrane</keyword>
<evidence type="ECO:0000256" key="1">
    <source>
        <dbReference type="SAM" id="Phobius"/>
    </source>
</evidence>
<dbReference type="STRING" id="32264.T1KSF5"/>
<keyword evidence="1" id="KW-0812">Transmembrane</keyword>
<dbReference type="EnsemblMetazoa" id="tetur19g02960.1">
    <property type="protein sequence ID" value="tetur19g02960.1"/>
    <property type="gene ID" value="tetur19g02960"/>
</dbReference>
<dbReference type="KEGG" id="tut:107366687"/>
<dbReference type="Proteomes" id="UP000015104">
    <property type="component" value="Unassembled WGS sequence"/>
</dbReference>
<dbReference type="InterPro" id="IPR013783">
    <property type="entry name" value="Ig-like_fold"/>
</dbReference>
<dbReference type="Gene3D" id="2.60.40.10">
    <property type="entry name" value="Immunoglobulins"/>
    <property type="match status" value="1"/>
</dbReference>
<dbReference type="PANTHER" id="PTHR21261">
    <property type="entry name" value="BEAT PROTEIN"/>
    <property type="match status" value="1"/>
</dbReference>
<dbReference type="HOGENOM" id="CLU_151502_0_0_1"/>
<feature type="transmembrane region" description="Helical" evidence="1">
    <location>
        <begin position="147"/>
        <end position="163"/>
    </location>
</feature>
<dbReference type="SUPFAM" id="SSF48726">
    <property type="entry name" value="Immunoglobulin"/>
    <property type="match status" value="1"/>
</dbReference>
<keyword evidence="4" id="KW-1185">Reference proteome</keyword>
<accession>T1KSF5</accession>
<reference evidence="4" key="1">
    <citation type="submission" date="2011-08" db="EMBL/GenBank/DDBJ databases">
        <authorList>
            <person name="Rombauts S."/>
        </authorList>
    </citation>
    <scope>NUCLEOTIDE SEQUENCE</scope>
    <source>
        <strain evidence="4">London</strain>
    </source>
</reference>
<evidence type="ECO:0000313" key="3">
    <source>
        <dbReference type="EnsemblMetazoa" id="tetur19g02960.1"/>
    </source>
</evidence>
<gene>
    <name evidence="3" type="primary">107366687</name>
</gene>
<dbReference type="OrthoDB" id="6343941at2759"/>
<dbReference type="Pfam" id="PF13895">
    <property type="entry name" value="Ig_2"/>
    <property type="match status" value="1"/>
</dbReference>
<dbReference type="FunFam" id="2.60.40.10:FF:000437">
    <property type="entry name" value="Beat-IIIc, isoform A"/>
    <property type="match status" value="1"/>
</dbReference>
<dbReference type="InterPro" id="IPR036179">
    <property type="entry name" value="Ig-like_dom_sf"/>
</dbReference>
<evidence type="ECO:0000259" key="2">
    <source>
        <dbReference type="PROSITE" id="PS50835"/>
    </source>
</evidence>
<feature type="domain" description="Ig-like" evidence="2">
    <location>
        <begin position="38"/>
        <end position="129"/>
    </location>
</feature>
<evidence type="ECO:0000313" key="4">
    <source>
        <dbReference type="Proteomes" id="UP000015104"/>
    </source>
</evidence>
<dbReference type="InterPro" id="IPR007110">
    <property type="entry name" value="Ig-like_dom"/>
</dbReference>
<dbReference type="OMA" id="TIPNHIM"/>
<proteinExistence type="predicted"/>
<feature type="transmembrane region" description="Helical" evidence="1">
    <location>
        <begin position="6"/>
        <end position="26"/>
    </location>
</feature>